<sequence>MKPLSPWFERFLDDLEANEELPPSSPQLPRLPEFEPPKQTTPPLPPLPDLPSSPYSPPPARPDFYGFHTNHLAPPHAASSTITRPPSTHPTTPTCQPSPASFFAAAEEEGLPPKTARQLERCLQEVGDNLYARHILWKDEMESRMEKRVHQRVAEELRVHTSKFVLQSIEEPDGQGHQPSRESMELAYINESIGGDSDDSNDETYTPSVRSSASSSTEHGGDTRDNVINDPYNLTDSDDSDVNMEDAPAPRSGKHHHQRFKQYPLRSPKKYKSHGPRSSSSSKTKTNLAPVTPGHTSSKPKVCIIDIKGVVVLEGGDPAEGEDWAWFWVWSTGSEGRLGDTLWD</sequence>
<gene>
    <name evidence="2" type="ORF">VTJ49DRAFT_1555</name>
</gene>
<feature type="compositionally biased region" description="Pro residues" evidence="1">
    <location>
        <begin position="39"/>
        <end position="61"/>
    </location>
</feature>
<feature type="region of interest" description="Disordered" evidence="1">
    <location>
        <begin position="192"/>
        <end position="298"/>
    </location>
</feature>
<comment type="caution">
    <text evidence="2">The sequence shown here is derived from an EMBL/GenBank/DDBJ whole genome shotgun (WGS) entry which is preliminary data.</text>
</comment>
<evidence type="ECO:0000313" key="3">
    <source>
        <dbReference type="Proteomes" id="UP001583172"/>
    </source>
</evidence>
<evidence type="ECO:0000256" key="1">
    <source>
        <dbReference type="SAM" id="MobiDB-lite"/>
    </source>
</evidence>
<feature type="compositionally biased region" description="Low complexity" evidence="1">
    <location>
        <begin position="79"/>
        <end position="101"/>
    </location>
</feature>
<name>A0ABR3VPR8_HUMIN</name>
<evidence type="ECO:0000313" key="2">
    <source>
        <dbReference type="EMBL" id="KAL1843445.1"/>
    </source>
</evidence>
<keyword evidence="3" id="KW-1185">Reference proteome</keyword>
<organism evidence="2 3">
    <name type="scientific">Humicola insolens</name>
    <name type="common">Soft-rot fungus</name>
    <dbReference type="NCBI Taxonomy" id="85995"/>
    <lineage>
        <taxon>Eukaryota</taxon>
        <taxon>Fungi</taxon>
        <taxon>Dikarya</taxon>
        <taxon>Ascomycota</taxon>
        <taxon>Pezizomycotina</taxon>
        <taxon>Sordariomycetes</taxon>
        <taxon>Sordariomycetidae</taxon>
        <taxon>Sordariales</taxon>
        <taxon>Chaetomiaceae</taxon>
        <taxon>Mycothermus</taxon>
    </lineage>
</organism>
<reference evidence="2 3" key="1">
    <citation type="journal article" date="2024" name="Commun. Biol.">
        <title>Comparative genomic analysis of thermophilic fungi reveals convergent evolutionary adaptations and gene losses.</title>
        <authorList>
            <person name="Steindorff A.S."/>
            <person name="Aguilar-Pontes M.V."/>
            <person name="Robinson A.J."/>
            <person name="Andreopoulos B."/>
            <person name="LaButti K."/>
            <person name="Kuo A."/>
            <person name="Mondo S."/>
            <person name="Riley R."/>
            <person name="Otillar R."/>
            <person name="Haridas S."/>
            <person name="Lipzen A."/>
            <person name="Grimwood J."/>
            <person name="Schmutz J."/>
            <person name="Clum A."/>
            <person name="Reid I.D."/>
            <person name="Moisan M.C."/>
            <person name="Butler G."/>
            <person name="Nguyen T.T.M."/>
            <person name="Dewar K."/>
            <person name="Conant G."/>
            <person name="Drula E."/>
            <person name="Henrissat B."/>
            <person name="Hansel C."/>
            <person name="Singer S."/>
            <person name="Hutchinson M.I."/>
            <person name="de Vries R.P."/>
            <person name="Natvig D.O."/>
            <person name="Powell A.J."/>
            <person name="Tsang A."/>
            <person name="Grigoriev I.V."/>
        </authorList>
    </citation>
    <scope>NUCLEOTIDE SEQUENCE [LARGE SCALE GENOMIC DNA]</scope>
    <source>
        <strain evidence="2 3">CBS 620.91</strain>
    </source>
</reference>
<dbReference type="EMBL" id="JAZGSY010000016">
    <property type="protein sequence ID" value="KAL1843445.1"/>
    <property type="molecule type" value="Genomic_DNA"/>
</dbReference>
<proteinExistence type="predicted"/>
<protein>
    <submittedName>
        <fullName evidence="2">Uncharacterized protein</fullName>
    </submittedName>
</protein>
<dbReference type="Proteomes" id="UP001583172">
    <property type="component" value="Unassembled WGS sequence"/>
</dbReference>
<accession>A0ABR3VPR8</accession>
<feature type="region of interest" description="Disordered" evidence="1">
    <location>
        <begin position="15"/>
        <end position="101"/>
    </location>
</feature>